<keyword evidence="3" id="KW-1185">Reference proteome</keyword>
<feature type="signal peptide" evidence="1">
    <location>
        <begin position="1"/>
        <end position="16"/>
    </location>
</feature>
<dbReference type="Gene3D" id="1.20.1280.140">
    <property type="match status" value="1"/>
</dbReference>
<comment type="caution">
    <text evidence="2">The sequence shown here is derived from an EMBL/GenBank/DDBJ whole genome shotgun (WGS) entry which is preliminary data.</text>
</comment>
<dbReference type="InterPro" id="IPR021054">
    <property type="entry name" value="Cell_wall_mannoprotein_1"/>
</dbReference>
<dbReference type="EMBL" id="AZHF01000005">
    <property type="protein sequence ID" value="OAA75407.1"/>
    <property type="molecule type" value="Genomic_DNA"/>
</dbReference>
<dbReference type="PANTHER" id="PTHR38123">
    <property type="entry name" value="CELL WALL SERINE-THREONINE-RICH GALACTOMANNOPROTEIN MP1 (AFU_ORTHOLOGUE AFUA_4G03240)"/>
    <property type="match status" value="1"/>
</dbReference>
<dbReference type="AlphaFoldDB" id="A0A168FN61"/>
<organism evidence="2 3">
    <name type="scientific">Akanthomyces lecanii RCEF 1005</name>
    <dbReference type="NCBI Taxonomy" id="1081108"/>
    <lineage>
        <taxon>Eukaryota</taxon>
        <taxon>Fungi</taxon>
        <taxon>Dikarya</taxon>
        <taxon>Ascomycota</taxon>
        <taxon>Pezizomycotina</taxon>
        <taxon>Sordariomycetes</taxon>
        <taxon>Hypocreomycetidae</taxon>
        <taxon>Hypocreales</taxon>
        <taxon>Cordycipitaceae</taxon>
        <taxon>Akanthomyces</taxon>
        <taxon>Cordyceps confragosa</taxon>
    </lineage>
</organism>
<gene>
    <name evidence="2" type="ORF">LEL_07395</name>
</gene>
<evidence type="ECO:0000256" key="1">
    <source>
        <dbReference type="SAM" id="SignalP"/>
    </source>
</evidence>
<dbReference type="OrthoDB" id="3485059at2759"/>
<dbReference type="Pfam" id="PF12296">
    <property type="entry name" value="HsbA"/>
    <property type="match status" value="1"/>
</dbReference>
<feature type="chain" id="PRO_5007896829" evidence="1">
    <location>
        <begin position="17"/>
        <end position="177"/>
    </location>
</feature>
<name>A0A168FN61_CORDF</name>
<protein>
    <submittedName>
        <fullName evidence="2">Cell wall galactomannoprotein</fullName>
    </submittedName>
</protein>
<dbReference type="Proteomes" id="UP000076881">
    <property type="component" value="Unassembled WGS sequence"/>
</dbReference>
<reference evidence="2 3" key="1">
    <citation type="journal article" date="2016" name="Genome Biol. Evol.">
        <title>Divergent and convergent evolution of fungal pathogenicity.</title>
        <authorList>
            <person name="Shang Y."/>
            <person name="Xiao G."/>
            <person name="Zheng P."/>
            <person name="Cen K."/>
            <person name="Zhan S."/>
            <person name="Wang C."/>
        </authorList>
    </citation>
    <scope>NUCLEOTIDE SEQUENCE [LARGE SCALE GENOMIC DNA]</scope>
    <source>
        <strain evidence="2 3">RCEF 1005</strain>
    </source>
</reference>
<proteinExistence type="predicted"/>
<evidence type="ECO:0000313" key="3">
    <source>
        <dbReference type="Proteomes" id="UP000076881"/>
    </source>
</evidence>
<keyword evidence="1" id="KW-0732">Signal</keyword>
<accession>A0A168FN61</accession>
<evidence type="ECO:0000313" key="2">
    <source>
        <dbReference type="EMBL" id="OAA75407.1"/>
    </source>
</evidence>
<dbReference type="GO" id="GO:0005576">
    <property type="term" value="C:extracellular region"/>
    <property type="evidence" value="ECO:0007669"/>
    <property type="project" value="TreeGrafter"/>
</dbReference>
<sequence>MVAFAKFLWLAFTVTATTIRRDADTVQKDITQSIGPQVYDLKAEIDAFPGTGLTGALTIHNNFNVLIATFNTATSNVKSAGSFSNVAGTTILTSLQALVPIGISTLLTIELQVSSWASIPDGKALILTDLQELGNAASNYLDAIISTEPIPLKAAGLSIKTEIKAAFSKAIAAYIAN</sequence>
<dbReference type="PANTHER" id="PTHR38123:SF6">
    <property type="entry name" value="CELL WALL SERINE-THREONINE-RICH GALACTOMANNOPROTEIN MP1 (AFU_ORTHOLOGUE AFUA_4G03240)"/>
    <property type="match status" value="1"/>
</dbReference>